<dbReference type="STRING" id="1642646.ING2E5A_2455"/>
<accession>A0A1G4G9P5</accession>
<dbReference type="InterPro" id="IPR051171">
    <property type="entry name" value="CaCA"/>
</dbReference>
<evidence type="ECO:0000259" key="6">
    <source>
        <dbReference type="SMART" id="SM00237"/>
    </source>
</evidence>
<keyword evidence="1 5" id="KW-0732">Signal</keyword>
<evidence type="ECO:0000313" key="8">
    <source>
        <dbReference type="Proteomes" id="UP000178485"/>
    </source>
</evidence>
<protein>
    <recommendedName>
        <fullName evidence="6">Calx-beta domain-containing protein</fullName>
    </recommendedName>
</protein>
<evidence type="ECO:0000256" key="3">
    <source>
        <dbReference type="ARBA" id="ARBA00022837"/>
    </source>
</evidence>
<evidence type="ECO:0000313" key="7">
    <source>
        <dbReference type="EMBL" id="SCM59252.1"/>
    </source>
</evidence>
<dbReference type="Gene3D" id="2.60.40.2030">
    <property type="match status" value="1"/>
</dbReference>
<feature type="domain" description="Calx-beta" evidence="6">
    <location>
        <begin position="22"/>
        <end position="124"/>
    </location>
</feature>
<evidence type="ECO:0000256" key="5">
    <source>
        <dbReference type="SAM" id="SignalP"/>
    </source>
</evidence>
<dbReference type="InterPro" id="IPR038081">
    <property type="entry name" value="CalX-like_sf"/>
</dbReference>
<dbReference type="InterPro" id="IPR003644">
    <property type="entry name" value="Calx_beta"/>
</dbReference>
<gene>
    <name evidence="7" type="ORF">ING2E5A_2455</name>
</gene>
<feature type="signal peptide" evidence="5">
    <location>
        <begin position="1"/>
        <end position="18"/>
    </location>
</feature>
<keyword evidence="8" id="KW-1185">Reference proteome</keyword>
<dbReference type="SMART" id="SM00237">
    <property type="entry name" value="Calx_beta"/>
    <property type="match status" value="1"/>
</dbReference>
<dbReference type="Proteomes" id="UP000178485">
    <property type="component" value="Chromosome i"/>
</dbReference>
<organism evidence="7 8">
    <name type="scientific">Petrimonas mucosa</name>
    <dbReference type="NCBI Taxonomy" id="1642646"/>
    <lineage>
        <taxon>Bacteria</taxon>
        <taxon>Pseudomonadati</taxon>
        <taxon>Bacteroidota</taxon>
        <taxon>Bacteroidia</taxon>
        <taxon>Bacteroidales</taxon>
        <taxon>Dysgonomonadaceae</taxon>
        <taxon>Petrimonas</taxon>
    </lineage>
</organism>
<keyword evidence="2" id="KW-0677">Repeat</keyword>
<keyword evidence="3" id="KW-0106">Calcium</keyword>
<keyword evidence="4" id="KW-0813">Transport</keyword>
<dbReference type="GO" id="GO:0030001">
    <property type="term" value="P:metal ion transport"/>
    <property type="evidence" value="ECO:0007669"/>
    <property type="project" value="TreeGrafter"/>
</dbReference>
<evidence type="ECO:0000256" key="2">
    <source>
        <dbReference type="ARBA" id="ARBA00022737"/>
    </source>
</evidence>
<dbReference type="GO" id="GO:0016020">
    <property type="term" value="C:membrane"/>
    <property type="evidence" value="ECO:0007669"/>
    <property type="project" value="InterPro"/>
</dbReference>
<keyword evidence="4" id="KW-0406">Ion transport</keyword>
<dbReference type="GO" id="GO:0007154">
    <property type="term" value="P:cell communication"/>
    <property type="evidence" value="ECO:0007669"/>
    <property type="project" value="InterPro"/>
</dbReference>
<reference evidence="7 8" key="1">
    <citation type="submission" date="2016-08" db="EMBL/GenBank/DDBJ databases">
        <authorList>
            <person name="Seilhamer J.J."/>
        </authorList>
    </citation>
    <scope>NUCLEOTIDE SEQUENCE [LARGE SCALE GENOMIC DNA]</scope>
    <source>
        <strain evidence="7">ING2-E5A</strain>
    </source>
</reference>
<dbReference type="EMBL" id="LT608328">
    <property type="protein sequence ID" value="SCM59252.1"/>
    <property type="molecule type" value="Genomic_DNA"/>
</dbReference>
<dbReference type="AlphaFoldDB" id="A0A1G4G9P5"/>
<dbReference type="PROSITE" id="PS51257">
    <property type="entry name" value="PROKAR_LIPOPROTEIN"/>
    <property type="match status" value="1"/>
</dbReference>
<proteinExistence type="predicted"/>
<dbReference type="KEGG" id="pmuc:ING2E5A_2455"/>
<sequence>MNKILLYLTLLASVTLFGACNLNESPEFNDADAFVAFGGNSFSVEETAEVLKVPVRLTSLKNLTSTVTYELIDSTAIAGRDYELSGGATVLNFDGKEPVQYIEFNILPHEGVFTGDRIFGIALKSASNVSLGSNDTVYVKILDLDHPLSAILGDYAVYGPNYFSNRDDNWTVKLEKDDEGDVSKVWISNLVVAGTNQKVYGIVNEDMTKIEIPVKQTIATSSSYNSIVLEGFDNADINSADLLPDGSKLTMTLTQDSPIVFTMDLPFGSHIIDVDSWYSIVLAGATFTKK</sequence>
<evidence type="ECO:0000256" key="1">
    <source>
        <dbReference type="ARBA" id="ARBA00022729"/>
    </source>
</evidence>
<dbReference type="PANTHER" id="PTHR11878">
    <property type="entry name" value="SODIUM/CALCIUM EXCHANGER"/>
    <property type="match status" value="1"/>
</dbReference>
<name>A0A1G4G9P5_9BACT</name>
<dbReference type="PANTHER" id="PTHR11878:SF65">
    <property type="entry name" value="NA_CA-EXCHANGE PROTEIN, ISOFORM G"/>
    <property type="match status" value="1"/>
</dbReference>
<dbReference type="SUPFAM" id="SSF141072">
    <property type="entry name" value="CalX-like"/>
    <property type="match status" value="1"/>
</dbReference>
<dbReference type="Pfam" id="PF03160">
    <property type="entry name" value="Calx-beta"/>
    <property type="match status" value="1"/>
</dbReference>
<evidence type="ECO:0000256" key="4">
    <source>
        <dbReference type="ARBA" id="ARBA00023065"/>
    </source>
</evidence>
<feature type="chain" id="PRO_5009603999" description="Calx-beta domain-containing protein" evidence="5">
    <location>
        <begin position="19"/>
        <end position="290"/>
    </location>
</feature>
<dbReference type="RefSeq" id="WP_083373327.1">
    <property type="nucleotide sequence ID" value="NZ_JAQVII010000100.1"/>
</dbReference>